<accession>A0A162TPK8</accession>
<keyword evidence="3" id="KW-1185">Reference proteome</keyword>
<evidence type="ECO:0000313" key="3">
    <source>
        <dbReference type="Proteomes" id="UP000077315"/>
    </source>
</evidence>
<dbReference type="InterPro" id="IPR018289">
    <property type="entry name" value="MULE_transposase_dom"/>
</dbReference>
<dbReference type="VEuPathDB" id="FungiDB:PHYBLDRAFT_148629"/>
<protein>
    <recommendedName>
        <fullName evidence="1">MULE transposase domain-containing protein</fullName>
    </recommendedName>
</protein>
<reference evidence="3" key="1">
    <citation type="submission" date="2015-06" db="EMBL/GenBank/DDBJ databases">
        <title>Expansion of signal transduction pathways in fungi by whole-genome duplication.</title>
        <authorList>
            <consortium name="DOE Joint Genome Institute"/>
            <person name="Corrochano L.M."/>
            <person name="Kuo A."/>
            <person name="Marcet-Houben M."/>
            <person name="Polaino S."/>
            <person name="Salamov A."/>
            <person name="Villalobos J.M."/>
            <person name="Alvarez M.I."/>
            <person name="Avalos J."/>
            <person name="Benito E.P."/>
            <person name="Benoit I."/>
            <person name="Burger G."/>
            <person name="Camino L.P."/>
            <person name="Canovas D."/>
            <person name="Cerda-Olmedo E."/>
            <person name="Cheng J.-F."/>
            <person name="Dominguez A."/>
            <person name="Elias M."/>
            <person name="Eslava A.P."/>
            <person name="Glaser F."/>
            <person name="Grimwood J."/>
            <person name="Gutierrez G."/>
            <person name="Heitman J."/>
            <person name="Henrissat B."/>
            <person name="Iturriaga E.A."/>
            <person name="Lang B.F."/>
            <person name="Lavin J.L."/>
            <person name="Lee S."/>
            <person name="Li W."/>
            <person name="Lindquist E."/>
            <person name="Lopez-Garcia S."/>
            <person name="Luque E.M."/>
            <person name="Marcos A.T."/>
            <person name="Martin J."/>
            <person name="McCluskey K."/>
            <person name="Medina H.R."/>
            <person name="Miralles-Duran A."/>
            <person name="Miyazaki A."/>
            <person name="Munoz-Torres E."/>
            <person name="Oguiza J.A."/>
            <person name="Ohm R."/>
            <person name="Olmedo M."/>
            <person name="Orejas M."/>
            <person name="Ortiz-Castellanos L."/>
            <person name="Pisabarro A.G."/>
            <person name="Rodriguez-Romero J."/>
            <person name="Ruiz-Herrera J."/>
            <person name="Ruiz-Vazquez R."/>
            <person name="Sanz C."/>
            <person name="Schackwitz W."/>
            <person name="Schmutz J."/>
            <person name="Shahriari M."/>
            <person name="Shelest E."/>
            <person name="Silva-Franco F."/>
            <person name="Soanes D."/>
            <person name="Syed K."/>
            <person name="Tagua V.G."/>
            <person name="Talbot N.J."/>
            <person name="Thon M."/>
            <person name="De vries R.P."/>
            <person name="Wiebenga A."/>
            <person name="Yadav J.S."/>
            <person name="Braun E.L."/>
            <person name="Baker S."/>
            <person name="Garre V."/>
            <person name="Horwitz B."/>
            <person name="Torres-Martinez S."/>
            <person name="Idnurm A."/>
            <person name="Herrera-Estrella A."/>
            <person name="Gabaldon T."/>
            <person name="Grigoriev I.V."/>
        </authorList>
    </citation>
    <scope>NUCLEOTIDE SEQUENCE [LARGE SCALE GENOMIC DNA]</scope>
    <source>
        <strain evidence="3">NRRL 1555(-)</strain>
    </source>
</reference>
<organism evidence="2 3">
    <name type="scientific">Phycomyces blakesleeanus (strain ATCC 8743b / DSM 1359 / FGSC 10004 / NBRC 33097 / NRRL 1555)</name>
    <dbReference type="NCBI Taxonomy" id="763407"/>
    <lineage>
        <taxon>Eukaryota</taxon>
        <taxon>Fungi</taxon>
        <taxon>Fungi incertae sedis</taxon>
        <taxon>Mucoromycota</taxon>
        <taxon>Mucoromycotina</taxon>
        <taxon>Mucoromycetes</taxon>
        <taxon>Mucorales</taxon>
        <taxon>Phycomycetaceae</taxon>
        <taxon>Phycomyces</taxon>
    </lineage>
</organism>
<feature type="domain" description="MULE transposase" evidence="1">
    <location>
        <begin position="243"/>
        <end position="319"/>
    </location>
</feature>
<dbReference type="EMBL" id="KV440989">
    <property type="protein sequence ID" value="OAD70062.1"/>
    <property type="molecule type" value="Genomic_DNA"/>
</dbReference>
<evidence type="ECO:0000313" key="2">
    <source>
        <dbReference type="EMBL" id="OAD70062.1"/>
    </source>
</evidence>
<dbReference type="InParanoid" id="A0A162TPK8"/>
<dbReference type="Pfam" id="PF10551">
    <property type="entry name" value="MULE"/>
    <property type="match status" value="1"/>
</dbReference>
<dbReference type="Proteomes" id="UP000077315">
    <property type="component" value="Unassembled WGS sequence"/>
</dbReference>
<dbReference type="GeneID" id="28993025"/>
<dbReference type="OrthoDB" id="747268at2759"/>
<gene>
    <name evidence="2" type="ORF">PHYBLDRAFT_148629</name>
</gene>
<dbReference type="AlphaFoldDB" id="A0A162TPK8"/>
<proteinExistence type="predicted"/>
<dbReference type="RefSeq" id="XP_018288102.1">
    <property type="nucleotide sequence ID" value="XM_018432119.1"/>
</dbReference>
<evidence type="ECO:0000259" key="1">
    <source>
        <dbReference type="Pfam" id="PF10551"/>
    </source>
</evidence>
<name>A0A162TPK8_PHYB8</name>
<sequence>MNQVPAYRFLNWRNPCITIKRKLKLNLLNTSYYASAHTEILMNPTRSFFQDLLHILVTNNYVIVSETYSKKYNAALTKFNSIFLIGREFSSTVAFCEATKAYGTKHNIAFTTYSSSSTFSVNQKTPISEWERQQLEPEAIILVVQHLEENDDVSTIFNNLKRSEYTSFICQDIKNIKQQFRKPEEGREIFSFITALQELDFYVRYSIGDNKTNSHQMTYVNIVDISNVSGTPHTTMKTFPIAGAWVDHKTIDNYLWVLFCLHNSVWPDVNDSSSSYTTTATLLLPSVFITDNEKALRNAITNAFPECKQLLCYKHIKNNFKKQLLSMMKKDKNGDKRDFLNELASYLDQITLKCTTSKEEKKEIDAYLRFAKDNCKDQEKSTKAFLESILTLEIALPTMQKVHMLL</sequence>